<dbReference type="EMBL" id="RKQZ01000001">
    <property type="protein sequence ID" value="RPF20537.1"/>
    <property type="molecule type" value="Genomic_DNA"/>
</dbReference>
<comment type="caution">
    <text evidence="1">The sequence shown here is derived from an EMBL/GenBank/DDBJ whole genome shotgun (WGS) entry which is preliminary data.</text>
</comment>
<evidence type="ECO:0000313" key="1">
    <source>
        <dbReference type="EMBL" id="RPF20537.1"/>
    </source>
</evidence>
<gene>
    <name evidence="1" type="ORF">EDD34_1133</name>
</gene>
<keyword evidence="2" id="KW-1185">Reference proteome</keyword>
<dbReference type="Proteomes" id="UP000280501">
    <property type="component" value="Unassembled WGS sequence"/>
</dbReference>
<reference evidence="1 2" key="1">
    <citation type="submission" date="2018-11" db="EMBL/GenBank/DDBJ databases">
        <title>Sequencing the genomes of 1000 actinobacteria strains.</title>
        <authorList>
            <person name="Klenk H.-P."/>
        </authorList>
    </citation>
    <scope>NUCLEOTIDE SEQUENCE [LARGE SCALE GENOMIC DNA]</scope>
    <source>
        <strain evidence="1 2">DSM 15700</strain>
    </source>
</reference>
<dbReference type="OrthoDB" id="3255134at2"/>
<sequence length="202" mass="22749">MLPTDRPDADDFLLHAWVDESMRMSQPGRPGAYFLAAAVAEPSVCEPVRESLRELVLRGADRLHWRHESAPRQAKIASVIAEHDLVHLVVVGSPLDSRKQERARRHCMERLLFELEDLEVSRVWLERRTKPLNTRDMLLIDTARIKGIISPRLTVDFADPCVEPMLWTPDAVAGIVGQAAVGTESLRSAIESSLTEVRIDFP</sequence>
<dbReference type="AlphaFoldDB" id="A0A3N4YKD1"/>
<evidence type="ECO:0008006" key="3">
    <source>
        <dbReference type="Google" id="ProtNLM"/>
    </source>
</evidence>
<dbReference type="RefSeq" id="WP_123813692.1">
    <property type="nucleotide sequence ID" value="NZ_RKQZ01000001.1"/>
</dbReference>
<proteinExistence type="predicted"/>
<accession>A0A3N4YKD1</accession>
<evidence type="ECO:0000313" key="2">
    <source>
        <dbReference type="Proteomes" id="UP000280501"/>
    </source>
</evidence>
<name>A0A3N4YKD1_9MICO</name>
<organism evidence="1 2">
    <name type="scientific">Myceligenerans xiligouense</name>
    <dbReference type="NCBI Taxonomy" id="253184"/>
    <lineage>
        <taxon>Bacteria</taxon>
        <taxon>Bacillati</taxon>
        <taxon>Actinomycetota</taxon>
        <taxon>Actinomycetes</taxon>
        <taxon>Micrococcales</taxon>
        <taxon>Promicromonosporaceae</taxon>
        <taxon>Myceligenerans</taxon>
    </lineage>
</organism>
<protein>
    <recommendedName>
        <fullName evidence="3">DUF3800 domain-containing protein</fullName>
    </recommendedName>
</protein>